<evidence type="ECO:0000313" key="7">
    <source>
        <dbReference type="EMBL" id="WHY85764.1"/>
    </source>
</evidence>
<dbReference type="SUPFAM" id="SSF52518">
    <property type="entry name" value="Thiamin diphosphate-binding fold (THDP-binding)"/>
    <property type="match status" value="2"/>
</dbReference>
<dbReference type="Proteomes" id="UP001178288">
    <property type="component" value="Chromosome"/>
</dbReference>
<dbReference type="PANTHER" id="PTHR18968">
    <property type="entry name" value="THIAMINE PYROPHOSPHATE ENZYMES"/>
    <property type="match status" value="1"/>
</dbReference>
<dbReference type="Pfam" id="PF02776">
    <property type="entry name" value="TPP_enzyme_N"/>
    <property type="match status" value="1"/>
</dbReference>
<dbReference type="SUPFAM" id="SSF52467">
    <property type="entry name" value="DHS-like NAD/FAD-binding domain"/>
    <property type="match status" value="1"/>
</dbReference>
<dbReference type="PROSITE" id="PS00187">
    <property type="entry name" value="TPP_ENZYMES"/>
    <property type="match status" value="1"/>
</dbReference>
<dbReference type="Pfam" id="PF02775">
    <property type="entry name" value="TPP_enzyme_C"/>
    <property type="match status" value="1"/>
</dbReference>
<dbReference type="GO" id="GO:0009099">
    <property type="term" value="P:L-valine biosynthetic process"/>
    <property type="evidence" value="ECO:0007669"/>
    <property type="project" value="TreeGrafter"/>
</dbReference>
<dbReference type="Gene3D" id="3.40.50.970">
    <property type="match status" value="2"/>
</dbReference>
<dbReference type="RefSeq" id="WP_082805121.1">
    <property type="nucleotide sequence ID" value="NZ_CP126114.1"/>
</dbReference>
<dbReference type="EMBL" id="CP126114">
    <property type="protein sequence ID" value="WHY85764.1"/>
    <property type="molecule type" value="Genomic_DNA"/>
</dbReference>
<dbReference type="AlphaFoldDB" id="A0AA95MP51"/>
<evidence type="ECO:0000256" key="3">
    <source>
        <dbReference type="RuleBase" id="RU362132"/>
    </source>
</evidence>
<dbReference type="PANTHER" id="PTHR18968:SF164">
    <property type="entry name" value="PYRUVATE DECARBOXYLASE"/>
    <property type="match status" value="1"/>
</dbReference>
<dbReference type="Pfam" id="PF00205">
    <property type="entry name" value="TPP_enzyme_M"/>
    <property type="match status" value="1"/>
</dbReference>
<dbReference type="GO" id="GO:0003984">
    <property type="term" value="F:acetolactate synthase activity"/>
    <property type="evidence" value="ECO:0007669"/>
    <property type="project" value="TreeGrafter"/>
</dbReference>
<dbReference type="KEGG" id="nnv:QNH39_24690"/>
<dbReference type="Gene3D" id="3.40.50.1220">
    <property type="entry name" value="TPP-binding domain"/>
    <property type="match status" value="1"/>
</dbReference>
<dbReference type="GO" id="GO:0000287">
    <property type="term" value="F:magnesium ion binding"/>
    <property type="evidence" value="ECO:0007669"/>
    <property type="project" value="InterPro"/>
</dbReference>
<dbReference type="CDD" id="cd02002">
    <property type="entry name" value="TPP_BFDC"/>
    <property type="match status" value="1"/>
</dbReference>
<dbReference type="InterPro" id="IPR012000">
    <property type="entry name" value="Thiamin_PyroP_enz_cen_dom"/>
</dbReference>
<dbReference type="InterPro" id="IPR029061">
    <property type="entry name" value="THDP-binding"/>
</dbReference>
<evidence type="ECO:0000259" key="6">
    <source>
        <dbReference type="Pfam" id="PF02776"/>
    </source>
</evidence>
<feature type="domain" description="Thiamine pyrophosphate enzyme TPP-binding" evidence="5">
    <location>
        <begin position="410"/>
        <end position="564"/>
    </location>
</feature>
<dbReference type="GO" id="GO:0009097">
    <property type="term" value="P:isoleucine biosynthetic process"/>
    <property type="evidence" value="ECO:0007669"/>
    <property type="project" value="TreeGrafter"/>
</dbReference>
<dbReference type="CDD" id="cd07035">
    <property type="entry name" value="TPP_PYR_POX_like"/>
    <property type="match status" value="1"/>
</dbReference>
<proteinExistence type="inferred from homology"/>
<dbReference type="InterPro" id="IPR012001">
    <property type="entry name" value="Thiamin_PyroP_enz_TPP-bd_dom"/>
</dbReference>
<reference evidence="7" key="1">
    <citation type="submission" date="2023-05" db="EMBL/GenBank/DDBJ databases">
        <title>Comparative genomics of Bacillaceae isolates and their secondary metabolite potential.</title>
        <authorList>
            <person name="Song L."/>
            <person name="Nielsen L.J."/>
            <person name="Mohite O."/>
            <person name="Xu X."/>
            <person name="Weber T."/>
            <person name="Kovacs A.T."/>
        </authorList>
    </citation>
    <scope>NUCLEOTIDE SEQUENCE</scope>
    <source>
        <strain evidence="7">XLM17</strain>
    </source>
</reference>
<comment type="similarity">
    <text evidence="1 3">Belongs to the TPP enzyme family.</text>
</comment>
<evidence type="ECO:0000256" key="1">
    <source>
        <dbReference type="ARBA" id="ARBA00007812"/>
    </source>
</evidence>
<evidence type="ECO:0000256" key="2">
    <source>
        <dbReference type="ARBA" id="ARBA00023052"/>
    </source>
</evidence>
<keyword evidence="2 3" id="KW-0786">Thiamine pyrophosphate</keyword>
<organism evidence="7 8">
    <name type="scientific">Neobacillus novalis</name>
    <dbReference type="NCBI Taxonomy" id="220687"/>
    <lineage>
        <taxon>Bacteria</taxon>
        <taxon>Bacillati</taxon>
        <taxon>Bacillota</taxon>
        <taxon>Bacilli</taxon>
        <taxon>Bacillales</taxon>
        <taxon>Bacillaceae</taxon>
        <taxon>Neobacillus</taxon>
    </lineage>
</organism>
<feature type="domain" description="Thiamine pyrophosphate enzyme central" evidence="4">
    <location>
        <begin position="207"/>
        <end position="313"/>
    </location>
</feature>
<feature type="domain" description="Thiamine pyrophosphate enzyme N-terminal TPP-binding" evidence="6">
    <location>
        <begin position="3"/>
        <end position="131"/>
    </location>
</feature>
<sequence>MYTTGTAFLEALQEAGVSYIFANLGSDHPSIIESLAIAKQENKELPTLITCPHEFVALSAAHGYAQATGEPQAVIVHVECGTQNLGGAIHNAAKSRVPVLVFAGASPYTQENELTGGRNEFIHWIQDVFDQRGIMRGYTKYDNEIRTGANVKQLVHRSLQIAKSDPMGPVYLMGPREAMEEKTEPVTIQKELWEPISPGAIHPQKLEELINDLVAAKKPLIVTSYLGRNPEAVKELVRLSDRLAIPVIESIPHQMNFPANHSMHCGSYWNEPNQVDILSEADFVLVLDSDVPWIPMKNKPSDSATVYYIDVDPLKEQMPLWYIPSKRFFKADSYTALKQLNDHLEEHGTIDQKLVSQRWSKYSEFHERKKEERLLLERAENDFITPEYLTACVRELMDEDTIILNEGITNYGVISNHIEASIPGSYYGSGAGSLGWNGGAAIGMKLAKPDKTIISLTGDGSYLFSIPASVHWMAKRYNTPFLTIIYNNQGWRAPKNSTLGVHPHGIANATQDFYVNFDPTADLSTIAAAAGDAHAITVKKRSDLKNAIKAGLMQVKNGRAAVIDAYIPHVYSDKNEITYVKETVK</sequence>
<protein>
    <submittedName>
        <fullName evidence="7">Thiamine pyrophosphate-requiring protein</fullName>
    </submittedName>
</protein>
<dbReference type="GO" id="GO:0005948">
    <property type="term" value="C:acetolactate synthase complex"/>
    <property type="evidence" value="ECO:0007669"/>
    <property type="project" value="TreeGrafter"/>
</dbReference>
<dbReference type="GO" id="GO:0050660">
    <property type="term" value="F:flavin adenine dinucleotide binding"/>
    <property type="evidence" value="ECO:0007669"/>
    <property type="project" value="TreeGrafter"/>
</dbReference>
<name>A0AA95MP51_9BACI</name>
<dbReference type="GO" id="GO:0030976">
    <property type="term" value="F:thiamine pyrophosphate binding"/>
    <property type="evidence" value="ECO:0007669"/>
    <property type="project" value="InterPro"/>
</dbReference>
<dbReference type="InterPro" id="IPR000399">
    <property type="entry name" value="TPP-bd_CS"/>
</dbReference>
<dbReference type="NCBIfam" id="NF006203">
    <property type="entry name" value="PRK08327.1"/>
    <property type="match status" value="1"/>
</dbReference>
<evidence type="ECO:0000313" key="8">
    <source>
        <dbReference type="Proteomes" id="UP001178288"/>
    </source>
</evidence>
<evidence type="ECO:0000259" key="4">
    <source>
        <dbReference type="Pfam" id="PF00205"/>
    </source>
</evidence>
<keyword evidence="8" id="KW-1185">Reference proteome</keyword>
<dbReference type="InterPro" id="IPR045229">
    <property type="entry name" value="TPP_enz"/>
</dbReference>
<dbReference type="InterPro" id="IPR029035">
    <property type="entry name" value="DHS-like_NAD/FAD-binding_dom"/>
</dbReference>
<evidence type="ECO:0000259" key="5">
    <source>
        <dbReference type="Pfam" id="PF02775"/>
    </source>
</evidence>
<dbReference type="InterPro" id="IPR011766">
    <property type="entry name" value="TPP_enzyme_TPP-bd"/>
</dbReference>
<accession>A0AA95MP51</accession>
<gene>
    <name evidence="7" type="ORF">QNH39_24690</name>
</gene>